<dbReference type="OrthoDB" id="187139at2759"/>
<dbReference type="Pfam" id="PF00295">
    <property type="entry name" value="Glyco_hydro_28"/>
    <property type="match status" value="1"/>
</dbReference>
<dbReference type="SUPFAM" id="SSF51126">
    <property type="entry name" value="Pectin lyase-like"/>
    <property type="match status" value="1"/>
</dbReference>
<organism evidence="11 12">
    <name type="scientific">Carnegiea gigantea</name>
    <dbReference type="NCBI Taxonomy" id="171969"/>
    <lineage>
        <taxon>Eukaryota</taxon>
        <taxon>Viridiplantae</taxon>
        <taxon>Streptophyta</taxon>
        <taxon>Embryophyta</taxon>
        <taxon>Tracheophyta</taxon>
        <taxon>Spermatophyta</taxon>
        <taxon>Magnoliopsida</taxon>
        <taxon>eudicotyledons</taxon>
        <taxon>Gunneridae</taxon>
        <taxon>Pentapetalae</taxon>
        <taxon>Caryophyllales</taxon>
        <taxon>Cactineae</taxon>
        <taxon>Cactaceae</taxon>
        <taxon>Cactoideae</taxon>
        <taxon>Echinocereeae</taxon>
        <taxon>Carnegiea</taxon>
    </lineage>
</organism>
<feature type="chain" id="PRO_5040228325" description="Polygalacturonase" evidence="10">
    <location>
        <begin position="31"/>
        <end position="452"/>
    </location>
</feature>
<evidence type="ECO:0000256" key="7">
    <source>
        <dbReference type="ARBA" id="ARBA00023316"/>
    </source>
</evidence>
<keyword evidence="12" id="KW-1185">Reference proteome</keyword>
<dbReference type="GO" id="GO:0071555">
    <property type="term" value="P:cell wall organization"/>
    <property type="evidence" value="ECO:0007669"/>
    <property type="project" value="UniProtKB-KW"/>
</dbReference>
<evidence type="ECO:0000313" key="12">
    <source>
        <dbReference type="Proteomes" id="UP001153076"/>
    </source>
</evidence>
<evidence type="ECO:0008006" key="13">
    <source>
        <dbReference type="Google" id="ProtNLM"/>
    </source>
</evidence>
<keyword evidence="7" id="KW-0961">Cell wall biogenesis/degradation</keyword>
<evidence type="ECO:0000313" key="11">
    <source>
        <dbReference type="EMBL" id="KAJ8451620.1"/>
    </source>
</evidence>
<gene>
    <name evidence="11" type="ORF">Cgig2_018254</name>
</gene>
<feature type="signal peptide" evidence="10">
    <location>
        <begin position="1"/>
        <end position="30"/>
    </location>
</feature>
<reference evidence="11" key="1">
    <citation type="submission" date="2022-04" db="EMBL/GenBank/DDBJ databases">
        <title>Carnegiea gigantea Genome sequencing and assembly v2.</title>
        <authorList>
            <person name="Copetti D."/>
            <person name="Sanderson M.J."/>
            <person name="Burquez A."/>
            <person name="Wojciechowski M.F."/>
        </authorList>
    </citation>
    <scope>NUCLEOTIDE SEQUENCE</scope>
    <source>
        <strain evidence="11">SGP5-SGP5p</strain>
        <tissue evidence="11">Aerial part</tissue>
    </source>
</reference>
<keyword evidence="3" id="KW-0134">Cell wall</keyword>
<dbReference type="InterPro" id="IPR006626">
    <property type="entry name" value="PbH1"/>
</dbReference>
<dbReference type="AlphaFoldDB" id="A0A9Q1QTD7"/>
<evidence type="ECO:0000256" key="1">
    <source>
        <dbReference type="ARBA" id="ARBA00004191"/>
    </source>
</evidence>
<comment type="subcellular location">
    <subcellularLocation>
        <location evidence="1">Secreted</location>
        <location evidence="1">Cell wall</location>
    </subcellularLocation>
</comment>
<sequence length="452" mass="49630">MKGSKCLSIPYLIVFLASLHISFSVVSIEAWSSSHRNNYHHQKHENGRSWHHGPTPVAPSPPSYDSNTFNALIKAWEAACEVEGGTVEIPAGYTFFIRPLTLQGPCMPGLLLKIDGTIVAPPEISSWSESELLEWINIKWVQNFTIQGNGLIDGRGSEWWDFSKALRFYSSLDVTVRDIRIVNSPQCHLKFDSSARVKVLNVSLYSPEDSPNTDGIHLQETTDVEISHSTIACGDDCISIQTGCSNVHVHHITCGPGHGISLGGLGRNGSFACVSDIVVENIRMHATQFGVRIKTWQGGKGSVKNVSFSSIRVSNVKVPLDINQYYCENHNNCENLTGTVAISNIEFSRIWGTYSGQPILFTCSDEVPCVNVNLVDVQLKPTMSHNRGGRIHQALCQNSYGKTESPLMPSSIHHCLRGMSGVAEVGVQNPHEELCQYQLGRSSSVDLTSSVP</sequence>
<evidence type="ECO:0000256" key="3">
    <source>
        <dbReference type="ARBA" id="ARBA00022512"/>
    </source>
</evidence>
<comment type="caution">
    <text evidence="11">The sequence shown here is derived from an EMBL/GenBank/DDBJ whole genome shotgun (WGS) entry which is preliminary data.</text>
</comment>
<evidence type="ECO:0000256" key="4">
    <source>
        <dbReference type="ARBA" id="ARBA00022525"/>
    </source>
</evidence>
<evidence type="ECO:0000256" key="5">
    <source>
        <dbReference type="ARBA" id="ARBA00022801"/>
    </source>
</evidence>
<keyword evidence="5 8" id="KW-0378">Hydrolase</keyword>
<dbReference type="InterPro" id="IPR011050">
    <property type="entry name" value="Pectin_lyase_fold/virulence"/>
</dbReference>
<comment type="similarity">
    <text evidence="2 8">Belongs to the glycosyl hydrolase 28 family.</text>
</comment>
<dbReference type="PANTHER" id="PTHR31375">
    <property type="match status" value="1"/>
</dbReference>
<evidence type="ECO:0000256" key="9">
    <source>
        <dbReference type="SAM" id="MobiDB-lite"/>
    </source>
</evidence>
<evidence type="ECO:0000256" key="2">
    <source>
        <dbReference type="ARBA" id="ARBA00008834"/>
    </source>
</evidence>
<dbReference type="GO" id="GO:0004650">
    <property type="term" value="F:polygalacturonase activity"/>
    <property type="evidence" value="ECO:0007669"/>
    <property type="project" value="InterPro"/>
</dbReference>
<feature type="region of interest" description="Disordered" evidence="9">
    <location>
        <begin position="39"/>
        <end position="63"/>
    </location>
</feature>
<dbReference type="SMART" id="SM00710">
    <property type="entry name" value="PbH1"/>
    <property type="match status" value="6"/>
</dbReference>
<dbReference type="EMBL" id="JAKOGI010000008">
    <property type="protein sequence ID" value="KAJ8451620.1"/>
    <property type="molecule type" value="Genomic_DNA"/>
</dbReference>
<keyword evidence="4" id="KW-0964">Secreted</keyword>
<dbReference type="Proteomes" id="UP001153076">
    <property type="component" value="Unassembled WGS sequence"/>
</dbReference>
<protein>
    <recommendedName>
        <fullName evidence="13">Polygalacturonase</fullName>
    </recommendedName>
</protein>
<evidence type="ECO:0000256" key="6">
    <source>
        <dbReference type="ARBA" id="ARBA00023295"/>
    </source>
</evidence>
<dbReference type="InterPro" id="IPR012334">
    <property type="entry name" value="Pectin_lyas_fold"/>
</dbReference>
<dbReference type="Gene3D" id="2.160.20.10">
    <property type="entry name" value="Single-stranded right-handed beta-helix, Pectin lyase-like"/>
    <property type="match status" value="1"/>
</dbReference>
<evidence type="ECO:0000256" key="10">
    <source>
        <dbReference type="SAM" id="SignalP"/>
    </source>
</evidence>
<keyword evidence="6 8" id="KW-0326">Glycosidase</keyword>
<dbReference type="InterPro" id="IPR000743">
    <property type="entry name" value="Glyco_hydro_28"/>
</dbReference>
<proteinExistence type="inferred from homology"/>
<dbReference type="GO" id="GO:0005975">
    <property type="term" value="P:carbohydrate metabolic process"/>
    <property type="evidence" value="ECO:0007669"/>
    <property type="project" value="InterPro"/>
</dbReference>
<name>A0A9Q1QTD7_9CARY</name>
<accession>A0A9Q1QTD7</accession>
<keyword evidence="10" id="KW-0732">Signal</keyword>
<evidence type="ECO:0000256" key="8">
    <source>
        <dbReference type="RuleBase" id="RU361169"/>
    </source>
</evidence>